<keyword evidence="4" id="KW-1185">Reference proteome</keyword>
<proteinExistence type="predicted"/>
<dbReference type="EMBL" id="KB469300">
    <property type="protein sequence ID" value="EPQ56773.1"/>
    <property type="molecule type" value="Genomic_DNA"/>
</dbReference>
<dbReference type="KEGG" id="gtr:GLOTRDRAFT_121105"/>
<feature type="coiled-coil region" evidence="1">
    <location>
        <begin position="15"/>
        <end position="102"/>
    </location>
</feature>
<dbReference type="Proteomes" id="UP000030669">
    <property type="component" value="Unassembled WGS sequence"/>
</dbReference>
<organism evidence="3 4">
    <name type="scientific">Gloeophyllum trabeum (strain ATCC 11539 / FP-39264 / Madison 617)</name>
    <name type="common">Brown rot fungus</name>
    <dbReference type="NCBI Taxonomy" id="670483"/>
    <lineage>
        <taxon>Eukaryota</taxon>
        <taxon>Fungi</taxon>
        <taxon>Dikarya</taxon>
        <taxon>Basidiomycota</taxon>
        <taxon>Agaricomycotina</taxon>
        <taxon>Agaricomycetes</taxon>
        <taxon>Gloeophyllales</taxon>
        <taxon>Gloeophyllaceae</taxon>
        <taxon>Gloeophyllum</taxon>
    </lineage>
</organism>
<evidence type="ECO:0000256" key="1">
    <source>
        <dbReference type="SAM" id="Coils"/>
    </source>
</evidence>
<dbReference type="RefSeq" id="XP_007865443.1">
    <property type="nucleotide sequence ID" value="XM_007867252.1"/>
</dbReference>
<accession>S7QBN6</accession>
<name>S7QBN6_GLOTA</name>
<gene>
    <name evidence="3" type="ORF">GLOTRDRAFT_121105</name>
</gene>
<dbReference type="HOGENOM" id="CLU_605581_0_0_1"/>
<protein>
    <submittedName>
        <fullName evidence="3">Uncharacterized protein</fullName>
    </submittedName>
</protein>
<evidence type="ECO:0000313" key="4">
    <source>
        <dbReference type="Proteomes" id="UP000030669"/>
    </source>
</evidence>
<evidence type="ECO:0000313" key="3">
    <source>
        <dbReference type="EMBL" id="EPQ56773.1"/>
    </source>
</evidence>
<feature type="region of interest" description="Disordered" evidence="2">
    <location>
        <begin position="256"/>
        <end position="292"/>
    </location>
</feature>
<feature type="compositionally biased region" description="Polar residues" evidence="2">
    <location>
        <begin position="275"/>
        <end position="287"/>
    </location>
</feature>
<keyword evidence="1" id="KW-0175">Coiled coil</keyword>
<sequence>MGGKKYRLEEVLPLLEEKDAKIARLELEVQAFAARASHMQGRFLSTLDALDELEAKHRLELDESQQEIHQLRTNLSRYIARVEAAESERDDMRDAVMQLVEKVEKSNDYSLWPHSRIRLARPAGKNASASIRTREDLPSDEDLHAYASALIASLRVERDLERKAHAITRRDAEHRVALLEAQVARRDAELEACIFHPEHMSKLQAAEHEPKLVPLSAKDTSLSEEDIISVLEMTARRNRALELEVKEIAARLENARASCSSDGGETPTKLPGHSSPAQPEHLTSLNTPRASARRPCAARESNGLAALSSEDETIRVPDERRANAFAYARPSSDSEADMVPHWLHALHEQVAALGRQVQAFGEERDALARLVSGTKHPDTPNEPPAVNDPAHGGMGRIASPEHGPPVPPIAPTNTPERVMIGTFSAAPMASATRPQLPHCTDPGNVRLPCRPY</sequence>
<dbReference type="GeneID" id="19300707"/>
<dbReference type="OrthoDB" id="2800708at2759"/>
<dbReference type="AlphaFoldDB" id="S7QBN6"/>
<evidence type="ECO:0000256" key="2">
    <source>
        <dbReference type="SAM" id="MobiDB-lite"/>
    </source>
</evidence>
<dbReference type="eggNOG" id="ENOG502SQSB">
    <property type="taxonomic scope" value="Eukaryota"/>
</dbReference>
<reference evidence="3 4" key="1">
    <citation type="journal article" date="2012" name="Science">
        <title>The Paleozoic origin of enzymatic lignin decomposition reconstructed from 31 fungal genomes.</title>
        <authorList>
            <person name="Floudas D."/>
            <person name="Binder M."/>
            <person name="Riley R."/>
            <person name="Barry K."/>
            <person name="Blanchette R.A."/>
            <person name="Henrissat B."/>
            <person name="Martinez A.T."/>
            <person name="Otillar R."/>
            <person name="Spatafora J.W."/>
            <person name="Yadav J.S."/>
            <person name="Aerts A."/>
            <person name="Benoit I."/>
            <person name="Boyd A."/>
            <person name="Carlson A."/>
            <person name="Copeland A."/>
            <person name="Coutinho P.M."/>
            <person name="de Vries R.P."/>
            <person name="Ferreira P."/>
            <person name="Findley K."/>
            <person name="Foster B."/>
            <person name="Gaskell J."/>
            <person name="Glotzer D."/>
            <person name="Gorecki P."/>
            <person name="Heitman J."/>
            <person name="Hesse C."/>
            <person name="Hori C."/>
            <person name="Igarashi K."/>
            <person name="Jurgens J.A."/>
            <person name="Kallen N."/>
            <person name="Kersten P."/>
            <person name="Kohler A."/>
            <person name="Kuees U."/>
            <person name="Kumar T.K.A."/>
            <person name="Kuo A."/>
            <person name="LaButti K."/>
            <person name="Larrondo L.F."/>
            <person name="Lindquist E."/>
            <person name="Ling A."/>
            <person name="Lombard V."/>
            <person name="Lucas S."/>
            <person name="Lundell T."/>
            <person name="Martin R."/>
            <person name="McLaughlin D.J."/>
            <person name="Morgenstern I."/>
            <person name="Morin E."/>
            <person name="Murat C."/>
            <person name="Nagy L.G."/>
            <person name="Nolan M."/>
            <person name="Ohm R.A."/>
            <person name="Patyshakuliyeva A."/>
            <person name="Rokas A."/>
            <person name="Ruiz-Duenas F.J."/>
            <person name="Sabat G."/>
            <person name="Salamov A."/>
            <person name="Samejima M."/>
            <person name="Schmutz J."/>
            <person name="Slot J.C."/>
            <person name="St John F."/>
            <person name="Stenlid J."/>
            <person name="Sun H."/>
            <person name="Sun S."/>
            <person name="Syed K."/>
            <person name="Tsang A."/>
            <person name="Wiebenga A."/>
            <person name="Young D."/>
            <person name="Pisabarro A."/>
            <person name="Eastwood D.C."/>
            <person name="Martin F."/>
            <person name="Cullen D."/>
            <person name="Grigoriev I.V."/>
            <person name="Hibbett D.S."/>
        </authorList>
    </citation>
    <scope>NUCLEOTIDE SEQUENCE [LARGE SCALE GENOMIC DNA]</scope>
    <source>
        <strain evidence="3 4">ATCC 11539</strain>
    </source>
</reference>